<gene>
    <name evidence="2" type="ORF">CRP01_07445</name>
</gene>
<accession>A0A2D0NF03</accession>
<dbReference type="Gene3D" id="1.10.1330.10">
    <property type="entry name" value="Dockerin domain"/>
    <property type="match status" value="1"/>
</dbReference>
<dbReference type="SUPFAM" id="SSF49478">
    <property type="entry name" value="Cna protein B-type domain"/>
    <property type="match status" value="1"/>
</dbReference>
<sequence>MYRIALYLLLLFPVALTAQNTNLSGFVSTESGSFVNDVEVKLFDDQGQLITTTLTVNGKYTFTNLASGYDYTIRLDKSGHPLNGLSTFDFVMIAQHLLAVNPLPTENLLLAADIDGSNSISVADLLYLREMILGIINEFPGQRNWLFLAEDQTPSDPAQINTFTFNLSGSTVFKNFVILKIGDMNRTASFD</sequence>
<feature type="chain" id="PRO_5011999773" description="Dockerin domain-containing protein" evidence="1">
    <location>
        <begin position="19"/>
        <end position="191"/>
    </location>
</feature>
<dbReference type="SUPFAM" id="SSF63446">
    <property type="entry name" value="Type I dockerin domain"/>
    <property type="match status" value="1"/>
</dbReference>
<feature type="signal peptide" evidence="1">
    <location>
        <begin position="1"/>
        <end position="18"/>
    </location>
</feature>
<dbReference type="InterPro" id="IPR036439">
    <property type="entry name" value="Dockerin_dom_sf"/>
</dbReference>
<organism evidence="2 3">
    <name type="scientific">Flavilitoribacter nigricans (strain ATCC 23147 / DSM 23189 / NBRC 102662 / NCIMB 1420 / SS-2)</name>
    <name type="common">Lewinella nigricans</name>
    <dbReference type="NCBI Taxonomy" id="1122177"/>
    <lineage>
        <taxon>Bacteria</taxon>
        <taxon>Pseudomonadati</taxon>
        <taxon>Bacteroidota</taxon>
        <taxon>Saprospiria</taxon>
        <taxon>Saprospirales</taxon>
        <taxon>Lewinellaceae</taxon>
        <taxon>Flavilitoribacter</taxon>
    </lineage>
</organism>
<dbReference type="Gene3D" id="2.60.40.10">
    <property type="entry name" value="Immunoglobulins"/>
    <property type="match status" value="1"/>
</dbReference>
<comment type="caution">
    <text evidence="2">The sequence shown here is derived from an EMBL/GenBank/DDBJ whole genome shotgun (WGS) entry which is preliminary data.</text>
</comment>
<keyword evidence="3" id="KW-1185">Reference proteome</keyword>
<dbReference type="CDD" id="cd14252">
    <property type="entry name" value="Dockerin_like"/>
    <property type="match status" value="1"/>
</dbReference>
<dbReference type="EMBL" id="PDUD01000011">
    <property type="protein sequence ID" value="PHN07057.1"/>
    <property type="molecule type" value="Genomic_DNA"/>
</dbReference>
<evidence type="ECO:0000313" key="3">
    <source>
        <dbReference type="Proteomes" id="UP000223913"/>
    </source>
</evidence>
<dbReference type="InterPro" id="IPR018247">
    <property type="entry name" value="EF_Hand_1_Ca_BS"/>
</dbReference>
<dbReference type="PROSITE" id="PS00018">
    <property type="entry name" value="EF_HAND_1"/>
    <property type="match status" value="1"/>
</dbReference>
<evidence type="ECO:0000256" key="1">
    <source>
        <dbReference type="SAM" id="SignalP"/>
    </source>
</evidence>
<proteinExistence type="predicted"/>
<reference evidence="2 3" key="1">
    <citation type="submission" date="2017-10" db="EMBL/GenBank/DDBJ databases">
        <title>The draft genome sequence of Lewinella nigricans NBRC 102662.</title>
        <authorList>
            <person name="Wang K."/>
        </authorList>
    </citation>
    <scope>NUCLEOTIDE SEQUENCE [LARGE SCALE GENOMIC DNA]</scope>
    <source>
        <strain evidence="2 3">NBRC 102662</strain>
    </source>
</reference>
<evidence type="ECO:0000313" key="2">
    <source>
        <dbReference type="EMBL" id="PHN07057.1"/>
    </source>
</evidence>
<dbReference type="AlphaFoldDB" id="A0A2D0NF03"/>
<protein>
    <recommendedName>
        <fullName evidence="4">Dockerin domain-containing protein</fullName>
    </recommendedName>
</protein>
<dbReference type="RefSeq" id="WP_099149393.1">
    <property type="nucleotide sequence ID" value="NZ_PDUD01000011.1"/>
</dbReference>
<keyword evidence="1" id="KW-0732">Signal</keyword>
<dbReference type="Proteomes" id="UP000223913">
    <property type="component" value="Unassembled WGS sequence"/>
</dbReference>
<evidence type="ECO:0008006" key="4">
    <source>
        <dbReference type="Google" id="ProtNLM"/>
    </source>
</evidence>
<name>A0A2D0NF03_FLAN2</name>
<dbReference type="GO" id="GO:0000272">
    <property type="term" value="P:polysaccharide catabolic process"/>
    <property type="evidence" value="ECO:0007669"/>
    <property type="project" value="InterPro"/>
</dbReference>
<dbReference type="OrthoDB" id="5616097at2"/>
<dbReference type="InterPro" id="IPR013783">
    <property type="entry name" value="Ig-like_fold"/>
</dbReference>